<evidence type="ECO:0000256" key="3">
    <source>
        <dbReference type="ARBA" id="ARBA00022833"/>
    </source>
</evidence>
<accession>A0AAE9DE42</accession>
<dbReference type="GO" id="GO:0008270">
    <property type="term" value="F:zinc ion binding"/>
    <property type="evidence" value="ECO:0007669"/>
    <property type="project" value="UniProtKB-KW"/>
</dbReference>
<evidence type="ECO:0000313" key="7">
    <source>
        <dbReference type="EMBL" id="ULU02331.1"/>
    </source>
</evidence>
<evidence type="ECO:0000256" key="2">
    <source>
        <dbReference type="ARBA" id="ARBA00022771"/>
    </source>
</evidence>
<dbReference type="Gene3D" id="3.30.40.10">
    <property type="entry name" value="Zinc/RING finger domain, C3HC4 (zinc finger)"/>
    <property type="match status" value="1"/>
</dbReference>
<dbReference type="PROSITE" id="PS50089">
    <property type="entry name" value="ZF_RING_2"/>
    <property type="match status" value="1"/>
</dbReference>
<feature type="domain" description="RING-type" evidence="6">
    <location>
        <begin position="87"/>
        <end position="126"/>
    </location>
</feature>
<gene>
    <name evidence="7" type="ORF">L3Y34_002120</name>
</gene>
<keyword evidence="3" id="KW-0862">Zinc</keyword>
<evidence type="ECO:0000259" key="6">
    <source>
        <dbReference type="PROSITE" id="PS50089"/>
    </source>
</evidence>
<reference evidence="7 8" key="1">
    <citation type="submission" date="2022-05" db="EMBL/GenBank/DDBJ databases">
        <title>Chromosome-level reference genomes for two strains of Caenorhabditis briggsae: an improved platform for comparative genomics.</title>
        <authorList>
            <person name="Stevens L."/>
            <person name="Andersen E.C."/>
        </authorList>
    </citation>
    <scope>NUCLEOTIDE SEQUENCE [LARGE SCALE GENOMIC DNA]</scope>
    <source>
        <strain evidence="7">QX1410_ONT</strain>
        <tissue evidence="7">Whole-organism</tissue>
    </source>
</reference>
<dbReference type="SMART" id="SM00184">
    <property type="entry name" value="RING"/>
    <property type="match status" value="1"/>
</dbReference>
<proteinExistence type="predicted"/>
<evidence type="ECO:0000256" key="1">
    <source>
        <dbReference type="ARBA" id="ARBA00022723"/>
    </source>
</evidence>
<keyword evidence="5" id="KW-0175">Coiled coil</keyword>
<dbReference type="EMBL" id="CP090893">
    <property type="protein sequence ID" value="ULU02331.1"/>
    <property type="molecule type" value="Genomic_DNA"/>
</dbReference>
<evidence type="ECO:0000313" key="8">
    <source>
        <dbReference type="Proteomes" id="UP000827892"/>
    </source>
</evidence>
<organism evidence="7 8">
    <name type="scientific">Caenorhabditis briggsae</name>
    <dbReference type="NCBI Taxonomy" id="6238"/>
    <lineage>
        <taxon>Eukaryota</taxon>
        <taxon>Metazoa</taxon>
        <taxon>Ecdysozoa</taxon>
        <taxon>Nematoda</taxon>
        <taxon>Chromadorea</taxon>
        <taxon>Rhabditida</taxon>
        <taxon>Rhabditina</taxon>
        <taxon>Rhabditomorpha</taxon>
        <taxon>Rhabditoidea</taxon>
        <taxon>Rhabditidae</taxon>
        <taxon>Peloderinae</taxon>
        <taxon>Caenorhabditis</taxon>
    </lineage>
</organism>
<keyword evidence="2 4" id="KW-0863">Zinc-finger</keyword>
<dbReference type="InterPro" id="IPR027370">
    <property type="entry name" value="Znf-RING_euk"/>
</dbReference>
<dbReference type="InterPro" id="IPR001841">
    <property type="entry name" value="Znf_RING"/>
</dbReference>
<dbReference type="Proteomes" id="UP000827892">
    <property type="component" value="Chromosome III"/>
</dbReference>
<evidence type="ECO:0000256" key="4">
    <source>
        <dbReference type="PROSITE-ProRule" id="PRU00175"/>
    </source>
</evidence>
<keyword evidence="1" id="KW-0479">Metal-binding</keyword>
<feature type="coiled-coil region" evidence="5">
    <location>
        <begin position="50"/>
        <end position="84"/>
    </location>
</feature>
<sequence length="138" mass="16300">MKFRIMSENHFGDEHLPPCQKWNGSSANSTPCGRLFQRLRREVRRLRQNFSLHRKMISKLRRDNQNLEAELKKKNALLRNRQSAGSCPICFEEFEDTFCREAVMVPCGHTICLECEKQVKFCPTCRREHTSVIKIYHS</sequence>
<dbReference type="AlphaFoldDB" id="A0AAE9DE42"/>
<dbReference type="Pfam" id="PF13445">
    <property type="entry name" value="zf-RING_UBOX"/>
    <property type="match status" value="1"/>
</dbReference>
<evidence type="ECO:0000256" key="5">
    <source>
        <dbReference type="SAM" id="Coils"/>
    </source>
</evidence>
<dbReference type="SUPFAM" id="SSF57850">
    <property type="entry name" value="RING/U-box"/>
    <property type="match status" value="1"/>
</dbReference>
<name>A0AAE9DE42_CAEBR</name>
<dbReference type="InterPro" id="IPR013083">
    <property type="entry name" value="Znf_RING/FYVE/PHD"/>
</dbReference>
<protein>
    <recommendedName>
        <fullName evidence="6">RING-type domain-containing protein</fullName>
    </recommendedName>
</protein>